<reference evidence="2 3" key="1">
    <citation type="submission" date="2011-08" db="EMBL/GenBank/DDBJ databases">
        <authorList>
            <person name="Liu Z.J."/>
            <person name="Shi F.L."/>
            <person name="Lu J.Q."/>
            <person name="Li M."/>
            <person name="Wang Z.L."/>
        </authorList>
    </citation>
    <scope>NUCLEOTIDE SEQUENCE [LARGE SCALE GENOMIC DNA]</scope>
    <source>
        <strain evidence="2 3">USNM 41457</strain>
    </source>
</reference>
<organism evidence="2 3">
    <name type="scientific">Edhazardia aedis (strain USNM 41457)</name>
    <name type="common">Microsporidian parasite</name>
    <dbReference type="NCBI Taxonomy" id="1003232"/>
    <lineage>
        <taxon>Eukaryota</taxon>
        <taxon>Fungi</taxon>
        <taxon>Fungi incertae sedis</taxon>
        <taxon>Microsporidia</taxon>
        <taxon>Edhazardia</taxon>
    </lineage>
</organism>
<sequence length="107" mass="13040">MNSTKYCQILCFVNQLNIFKKKICFRKTKFRFLYIDFFKGLYSCFSVLTSFVNKLCPCVLIHFIENIIFYPLKFYYNFTMFYLPYKKISLFKQIIAIQNLLYIVFCS</sequence>
<dbReference type="VEuPathDB" id="MicrosporidiaDB:EDEG_01318"/>
<accession>J8ZXM9</accession>
<proteinExistence type="predicted"/>
<dbReference type="EMBL" id="AFBI03000018">
    <property type="protein sequence ID" value="EJW04448.1"/>
    <property type="molecule type" value="Genomic_DNA"/>
</dbReference>
<comment type="caution">
    <text evidence="2">The sequence shown here is derived from an EMBL/GenBank/DDBJ whole genome shotgun (WGS) entry which is preliminary data.</text>
</comment>
<evidence type="ECO:0000313" key="3">
    <source>
        <dbReference type="Proteomes" id="UP000003163"/>
    </source>
</evidence>
<keyword evidence="1" id="KW-0812">Transmembrane</keyword>
<dbReference type="AlphaFoldDB" id="J8ZXM9"/>
<name>J8ZXM9_EDHAE</name>
<dbReference type="Proteomes" id="UP000003163">
    <property type="component" value="Unassembled WGS sequence"/>
</dbReference>
<feature type="transmembrane region" description="Helical" evidence="1">
    <location>
        <begin position="32"/>
        <end position="53"/>
    </location>
</feature>
<evidence type="ECO:0000256" key="1">
    <source>
        <dbReference type="SAM" id="Phobius"/>
    </source>
</evidence>
<keyword evidence="3" id="KW-1185">Reference proteome</keyword>
<keyword evidence="1" id="KW-0472">Membrane</keyword>
<evidence type="ECO:0000313" key="2">
    <source>
        <dbReference type="EMBL" id="EJW04448.1"/>
    </source>
</evidence>
<protein>
    <recommendedName>
        <fullName evidence="4">Transmembrane protein</fullName>
    </recommendedName>
</protein>
<keyword evidence="1" id="KW-1133">Transmembrane helix</keyword>
<evidence type="ECO:0008006" key="4">
    <source>
        <dbReference type="Google" id="ProtNLM"/>
    </source>
</evidence>
<gene>
    <name evidence="2" type="ORF">EDEG_01318</name>
</gene>
<dbReference type="HOGENOM" id="CLU_2209974_0_0_1"/>
<dbReference type="InParanoid" id="J8ZXM9"/>
<reference evidence="3" key="2">
    <citation type="submission" date="2015-07" db="EMBL/GenBank/DDBJ databases">
        <title>Contrasting host-pathogen interactions and genome evolution in two generalist and specialist microsporidian pathogens of mosquitoes.</title>
        <authorList>
            <consortium name="The Broad Institute Genomics Platform"/>
            <consortium name="The Broad Institute Genome Sequencing Center for Infectious Disease"/>
            <person name="Cuomo C.A."/>
            <person name="Sanscrainte N.D."/>
            <person name="Goldberg J.M."/>
            <person name="Heiman D."/>
            <person name="Young S."/>
            <person name="Zeng Q."/>
            <person name="Becnel J.J."/>
            <person name="Birren B.W."/>
        </authorList>
    </citation>
    <scope>NUCLEOTIDE SEQUENCE [LARGE SCALE GENOMIC DNA]</scope>
    <source>
        <strain evidence="3">USNM 41457</strain>
    </source>
</reference>